<feature type="repeat" description="ANK" evidence="4">
    <location>
        <begin position="673"/>
        <end position="695"/>
    </location>
</feature>
<sequence length="948" mass="106138">NKQDTDCKNVETTLETSKLHLCTEVKRTLLYKIVAFPSDETFAGTHLGSVRHGFGIWNTSFGSFAGTFWEDAQDGFGITVSSFSPDKLYMGFFRENARFGIGISLQDTHKIDVGIWNMNRLVELPLALTDEMNLYESSIFNKYFQRRLCLPPIKKICSFELKSHENLTVPPVPGVEFEVFKANPYLYDLYEKGYFEIFENAMDSDSVPDDEKIAVTFYLAQHTNFLSNTGFSVESLKDVLKSLNATHAANCGGWITSTVNTLFSAAQNNDTFGVSDVLTNSLVEANMLEGSEEYPIMVDVNLADLRGVTPLHVASANLSYDVVKLLLSYGANTNALTVDGISCLSFCVCTYVDRHPVQIGSDSHLIELNRDEITTEKWFRAEISWLLGSDNDIHEEILEVEEKHNPEEENYTETGFMSLLRDFCRPGYSLATIASTFNKYMSPNEFLDALIKEKVPKFARQTKLRKIGGQHRKCLVTKATQIDPEDLKYLRKSIRVSRRLETVLTLLQYGADPNASSVPMTPLIAASRPADLELTRLLLHFGADPNVRIQARPDTAAEMRYTDFKGNVRELGVIGLTPLHFAVLTPGEVGVELTRMLLDFGADPNARAEPDDSFLPRSQACDKFGEVFVKSSEVDGGRTALHLACARNYDLKHSAAIVELLMDRGGDPNLLCNGHSPLSVAIASGNDKIVELLVSYQLTNLTMRLTKGLGSALCVVFNPMYENSRNLQCRLTLLSHLIRRCPNGLVNHRIAIPPDNTEGSVVDYAFQVYSSVGPSLLERPFAPVNSTDHQVAKERDATLVFLARKLRESVFASDCWNHNKAGCEFGFCFHCGRSVGVSITPCRRCQSVSFCSNACRRTGWKDWHGKQCLEIIAQRSSCKAFSEKKSNPALAPFHVFSRDECVENAPSGKNDHPARHYGFYENRFYMRMDEMERLQAENFPFTGNYSLI</sequence>
<dbReference type="Pfam" id="PF12796">
    <property type="entry name" value="Ank_2"/>
    <property type="match status" value="1"/>
</dbReference>
<dbReference type="SUPFAM" id="SSF144232">
    <property type="entry name" value="HIT/MYND zinc finger-like"/>
    <property type="match status" value="1"/>
</dbReference>
<dbReference type="AlphaFoldDB" id="A0A5K3F1B2"/>
<proteinExistence type="predicted"/>
<dbReference type="InterPro" id="IPR036770">
    <property type="entry name" value="Ankyrin_rpt-contain_sf"/>
</dbReference>
<dbReference type="InterPro" id="IPR002110">
    <property type="entry name" value="Ankyrin_rpt"/>
</dbReference>
<dbReference type="PROSITE" id="PS50297">
    <property type="entry name" value="ANK_REP_REGION"/>
    <property type="match status" value="4"/>
</dbReference>
<dbReference type="InterPro" id="IPR053064">
    <property type="entry name" value="Ankyrin-MYND_domain-protein"/>
</dbReference>
<feature type="repeat" description="ANK" evidence="4">
    <location>
        <begin position="518"/>
        <end position="550"/>
    </location>
</feature>
<evidence type="ECO:0000256" key="5">
    <source>
        <dbReference type="PROSITE-ProRule" id="PRU00134"/>
    </source>
</evidence>
<protein>
    <submittedName>
        <fullName evidence="7">ANK_REP_REGION domain-containing protein</fullName>
    </submittedName>
</protein>
<feature type="repeat" description="ANK" evidence="4">
    <location>
        <begin position="574"/>
        <end position="609"/>
    </location>
</feature>
<keyword evidence="1" id="KW-0479">Metal-binding</keyword>
<dbReference type="SMART" id="SM00248">
    <property type="entry name" value="ANK"/>
    <property type="match status" value="6"/>
</dbReference>
<dbReference type="GO" id="GO:0008270">
    <property type="term" value="F:zinc ion binding"/>
    <property type="evidence" value="ECO:0007669"/>
    <property type="project" value="UniProtKB-KW"/>
</dbReference>
<reference evidence="7" key="1">
    <citation type="submission" date="2019-11" db="UniProtKB">
        <authorList>
            <consortium name="WormBaseParasite"/>
        </authorList>
    </citation>
    <scope>IDENTIFICATION</scope>
</reference>
<dbReference type="PROSITE" id="PS50088">
    <property type="entry name" value="ANK_REPEAT"/>
    <property type="match status" value="5"/>
</dbReference>
<dbReference type="PANTHER" id="PTHR15897:SF2">
    <property type="entry name" value="ANKYRIN REPEAT AND MYND DOMAIN-CONTAINING PROTEIN 1"/>
    <property type="match status" value="1"/>
</dbReference>
<feature type="domain" description="MYND-type" evidence="6">
    <location>
        <begin position="828"/>
        <end position="868"/>
    </location>
</feature>
<dbReference type="Pfam" id="PF00023">
    <property type="entry name" value="Ank"/>
    <property type="match status" value="3"/>
</dbReference>
<accession>A0A5K3F1B2</accession>
<dbReference type="SUPFAM" id="SSF82185">
    <property type="entry name" value="Histone H3 K4-specific methyltransferase SET7/9 N-terminal domain"/>
    <property type="match status" value="1"/>
</dbReference>
<dbReference type="InterPro" id="IPR002893">
    <property type="entry name" value="Znf_MYND"/>
</dbReference>
<feature type="repeat" description="ANK" evidence="4">
    <location>
        <begin position="306"/>
        <end position="338"/>
    </location>
</feature>
<keyword evidence="2 5" id="KW-0863">Zinc-finger</keyword>
<dbReference type="WBParaSite" id="MCU_004173-RC">
    <property type="protein sequence ID" value="MCU_004173-RC"/>
    <property type="gene ID" value="MCU_004173"/>
</dbReference>
<evidence type="ECO:0000313" key="7">
    <source>
        <dbReference type="WBParaSite" id="MCU_004173-RC"/>
    </source>
</evidence>
<evidence type="ECO:0000256" key="1">
    <source>
        <dbReference type="ARBA" id="ARBA00022723"/>
    </source>
</evidence>
<dbReference type="Gene3D" id="6.10.140.2220">
    <property type="match status" value="1"/>
</dbReference>
<dbReference type="SUPFAM" id="SSF48403">
    <property type="entry name" value="Ankyrin repeat"/>
    <property type="match status" value="2"/>
</dbReference>
<evidence type="ECO:0000256" key="4">
    <source>
        <dbReference type="PROSITE-ProRule" id="PRU00023"/>
    </source>
</evidence>
<organism evidence="7">
    <name type="scientific">Mesocestoides corti</name>
    <name type="common">Flatworm</name>
    <dbReference type="NCBI Taxonomy" id="53468"/>
    <lineage>
        <taxon>Eukaryota</taxon>
        <taxon>Metazoa</taxon>
        <taxon>Spiralia</taxon>
        <taxon>Lophotrochozoa</taxon>
        <taxon>Platyhelminthes</taxon>
        <taxon>Cestoda</taxon>
        <taxon>Eucestoda</taxon>
        <taxon>Cyclophyllidea</taxon>
        <taxon>Mesocestoididae</taxon>
        <taxon>Mesocestoides</taxon>
    </lineage>
</organism>
<dbReference type="Pfam" id="PF01753">
    <property type="entry name" value="zf-MYND"/>
    <property type="match status" value="1"/>
</dbReference>
<evidence type="ECO:0000256" key="2">
    <source>
        <dbReference type="ARBA" id="ARBA00022771"/>
    </source>
</evidence>
<keyword evidence="3" id="KW-0862">Zinc</keyword>
<name>A0A5K3F1B2_MESCO</name>
<feature type="repeat" description="ANK" evidence="4">
    <location>
        <begin position="636"/>
        <end position="673"/>
    </location>
</feature>
<dbReference type="PANTHER" id="PTHR15897">
    <property type="entry name" value="ANKYRIN REPEAT AND MYND DOMAIN PROTEIN 1"/>
    <property type="match status" value="1"/>
</dbReference>
<evidence type="ECO:0000259" key="6">
    <source>
        <dbReference type="PROSITE" id="PS50865"/>
    </source>
</evidence>
<dbReference type="Gene3D" id="1.25.40.20">
    <property type="entry name" value="Ankyrin repeat-containing domain"/>
    <property type="match status" value="2"/>
</dbReference>
<evidence type="ECO:0000256" key="3">
    <source>
        <dbReference type="ARBA" id="ARBA00022833"/>
    </source>
</evidence>
<keyword evidence="4" id="KW-0040">ANK repeat</keyword>
<dbReference type="PROSITE" id="PS50865">
    <property type="entry name" value="ZF_MYND_2"/>
    <property type="match status" value="1"/>
</dbReference>